<dbReference type="STRING" id="688867.SAMN05660236_2165"/>
<name>A0A1T5KH71_9BACT</name>
<dbReference type="InterPro" id="IPR015943">
    <property type="entry name" value="WD40/YVTN_repeat-like_dom_sf"/>
</dbReference>
<reference evidence="7 8" key="1">
    <citation type="submission" date="2017-02" db="EMBL/GenBank/DDBJ databases">
        <authorList>
            <person name="Peterson S.W."/>
        </authorList>
    </citation>
    <scope>NUCLEOTIDE SEQUENCE [LARGE SCALE GENOMIC DNA]</scope>
    <source>
        <strain evidence="7 8">DSM 25262</strain>
    </source>
</reference>
<dbReference type="CDD" id="cd00075">
    <property type="entry name" value="HATPase"/>
    <property type="match status" value="1"/>
</dbReference>
<feature type="signal peptide" evidence="5">
    <location>
        <begin position="1"/>
        <end position="18"/>
    </location>
</feature>
<dbReference type="InterPro" id="IPR036890">
    <property type="entry name" value="HATPase_C_sf"/>
</dbReference>
<dbReference type="Pfam" id="PF00512">
    <property type="entry name" value="HisKA"/>
    <property type="match status" value="1"/>
</dbReference>
<dbReference type="FunFam" id="2.60.40.10:FF:000791">
    <property type="entry name" value="Two-component system sensor histidine kinase/response regulator"/>
    <property type="match status" value="1"/>
</dbReference>
<dbReference type="Gene3D" id="1.10.287.130">
    <property type="match status" value="1"/>
</dbReference>
<accession>A0A1T5KH71</accession>
<dbReference type="InterPro" id="IPR005467">
    <property type="entry name" value="His_kinase_dom"/>
</dbReference>
<evidence type="ECO:0000256" key="2">
    <source>
        <dbReference type="ARBA" id="ARBA00012438"/>
    </source>
</evidence>
<dbReference type="Gene3D" id="2.60.40.10">
    <property type="entry name" value="Immunoglobulins"/>
    <property type="match status" value="1"/>
</dbReference>
<dbReference type="PANTHER" id="PTHR43547:SF2">
    <property type="entry name" value="HYBRID SIGNAL TRANSDUCTION HISTIDINE KINASE C"/>
    <property type="match status" value="1"/>
</dbReference>
<protein>
    <recommendedName>
        <fullName evidence="2">histidine kinase</fullName>
        <ecNumber evidence="2">2.7.13.3</ecNumber>
    </recommendedName>
</protein>
<dbReference type="SMART" id="SM00387">
    <property type="entry name" value="HATPase_c"/>
    <property type="match status" value="1"/>
</dbReference>
<dbReference type="EMBL" id="FUZU01000001">
    <property type="protein sequence ID" value="SKC62765.1"/>
    <property type="molecule type" value="Genomic_DNA"/>
</dbReference>
<dbReference type="Pfam" id="PF02518">
    <property type="entry name" value="HATPase_c"/>
    <property type="match status" value="1"/>
</dbReference>
<dbReference type="InterPro" id="IPR004358">
    <property type="entry name" value="Sig_transdc_His_kin-like_C"/>
</dbReference>
<dbReference type="InterPro" id="IPR003661">
    <property type="entry name" value="HisK_dim/P_dom"/>
</dbReference>
<keyword evidence="7" id="KW-0808">Transferase</keyword>
<keyword evidence="7" id="KW-0418">Kinase</keyword>
<dbReference type="SUPFAM" id="SSF63829">
    <property type="entry name" value="Calcium-dependent phosphotriesterase"/>
    <property type="match status" value="3"/>
</dbReference>
<dbReference type="AlphaFoldDB" id="A0A1T5KH71"/>
<dbReference type="PANTHER" id="PTHR43547">
    <property type="entry name" value="TWO-COMPONENT HISTIDINE KINASE"/>
    <property type="match status" value="1"/>
</dbReference>
<dbReference type="Proteomes" id="UP000190961">
    <property type="component" value="Unassembled WGS sequence"/>
</dbReference>
<dbReference type="Pfam" id="PF07494">
    <property type="entry name" value="Reg_prop"/>
    <property type="match status" value="3"/>
</dbReference>
<organism evidence="7 8">
    <name type="scientific">Ohtaekwangia koreensis</name>
    <dbReference type="NCBI Taxonomy" id="688867"/>
    <lineage>
        <taxon>Bacteria</taxon>
        <taxon>Pseudomonadati</taxon>
        <taxon>Bacteroidota</taxon>
        <taxon>Cytophagia</taxon>
        <taxon>Cytophagales</taxon>
        <taxon>Fulvivirgaceae</taxon>
        <taxon>Ohtaekwangia</taxon>
    </lineage>
</organism>
<evidence type="ECO:0000259" key="6">
    <source>
        <dbReference type="PROSITE" id="PS50109"/>
    </source>
</evidence>
<dbReference type="Pfam" id="PF07495">
    <property type="entry name" value="Y_Y_Y"/>
    <property type="match status" value="1"/>
</dbReference>
<dbReference type="Gene3D" id="3.30.565.10">
    <property type="entry name" value="Histidine kinase-like ATPase, C-terminal domain"/>
    <property type="match status" value="1"/>
</dbReference>
<dbReference type="EC" id="2.7.13.3" evidence="2"/>
<feature type="domain" description="Histidine kinase" evidence="6">
    <location>
        <begin position="907"/>
        <end position="1116"/>
    </location>
</feature>
<dbReference type="PRINTS" id="PR00344">
    <property type="entry name" value="BCTRLSENSOR"/>
</dbReference>
<keyword evidence="5" id="KW-0732">Signal</keyword>
<evidence type="ECO:0000256" key="5">
    <source>
        <dbReference type="SAM" id="SignalP"/>
    </source>
</evidence>
<dbReference type="InterPro" id="IPR036097">
    <property type="entry name" value="HisK_dim/P_sf"/>
</dbReference>
<evidence type="ECO:0000313" key="7">
    <source>
        <dbReference type="EMBL" id="SKC62765.1"/>
    </source>
</evidence>
<evidence type="ECO:0000256" key="3">
    <source>
        <dbReference type="ARBA" id="ARBA00022553"/>
    </source>
</evidence>
<dbReference type="Gene3D" id="2.130.10.10">
    <property type="entry name" value="YVTN repeat-like/Quinoprotein amine dehydrogenase"/>
    <property type="match status" value="3"/>
</dbReference>
<evidence type="ECO:0000256" key="1">
    <source>
        <dbReference type="ARBA" id="ARBA00000085"/>
    </source>
</evidence>
<keyword evidence="8" id="KW-1185">Reference proteome</keyword>
<dbReference type="PROSITE" id="PS50109">
    <property type="entry name" value="HIS_KIN"/>
    <property type="match status" value="1"/>
</dbReference>
<keyword evidence="4" id="KW-0175">Coiled coil</keyword>
<evidence type="ECO:0000313" key="8">
    <source>
        <dbReference type="Proteomes" id="UP000190961"/>
    </source>
</evidence>
<feature type="coiled-coil region" evidence="4">
    <location>
        <begin position="841"/>
        <end position="882"/>
    </location>
</feature>
<dbReference type="InterPro" id="IPR003594">
    <property type="entry name" value="HATPase_dom"/>
</dbReference>
<sequence>MPSRIYSFLLFLLLQLTAALSPHHGYGQKQLITPIMAYNHSFTTVNGLSQNNVTSILKDRDGFIWINTGEGIDRFDGYSFVNFVHSDRDSSSLGNSAVKNMLLDSKGQLWVGTYHGLNLYDNKTETFRKFLMEPPDDYSSHSTIFSLLEDRHHQLWVASRGIIYKINIETLAIKKYDYRNDSTGLDAVNALLEDRHGKIWAATRRGICILNSAGIVERTIYYEDTHGNSPNDMVISMVQDATGALYFGSNGMGVLRLNDENDKTFKYFTSEPGKPFFGSDIIGSLAIDKDGKLLVGTDGAGIYKQDDDGNFRQILGNQSRRLHNGNIGNIFVNDDNSYWFGLYGGGLQIVYAGTRRFEHYRYFDLDMERMEKNSILAIAEDQHQKVWIGTDGAGLYRFDPQTKLFTSYRHSSTNKNSLSSNVVKSLAVDKKNNLYAGTFGGGLNYLDTKTGSFSRYIHIPGNNASISTNHVWSLLEASNHTIYAGQLAALDEFFPYKKVFKPLTIPGSIFSLAEDSGGNIWIGSRLDGLHRYEPETKTFKSFLNIPADSASMPTNEISDLTINFQGKLWVGTANKGLILFDPEKFSFERIAPLKEKRITNILEDDSHNVWFTSVDGVHKFDPSTSLIYDYTIADGSQGTQFNEGARLKSSDGTYYLGGTNGLNVFRPENIADDTTKAKVVFTQLTLFSIPVKINDKSGLLTQSISQTESITLQADQKVFSLEFACLEFNFPKKTKYRYYLEGFDKAWNDANASRTATYTNLPPGSYTLKVSASNRSGHWNENAASIKIIVIPKWYERSGTKYGAAIFLTILTVLIIHLRTKLLFKQKIKLERLVKARTNLVETQKIEIKDKNRKLEQAYEEVSSTNDELHRVNLNLEKLVENRTTELTRTINKLTETDKGLETFLYRSSHDLRGPIATILGLAHLGKMPHSVEELTVYFANIEKTSTRMLRLLKRLDETSSLFRAQRTLELIHVDELIQNIDTTIKELNTDNIVKIEFENRINQVFSSDATLLKCIIVNLMENSIVFRDDKHPYATCVLSMEQGQLIINVIDNGTGIPSSVMDRISNMFYRGSEKSIGNGLGLFMVKKALEILEGNMEIKSEYNVMTTITVRIPCA</sequence>
<dbReference type="SMART" id="SM00388">
    <property type="entry name" value="HisKA"/>
    <property type="match status" value="1"/>
</dbReference>
<keyword evidence="3" id="KW-0597">Phosphoprotein</keyword>
<dbReference type="InterPro" id="IPR011110">
    <property type="entry name" value="Reg_prop"/>
</dbReference>
<dbReference type="InterPro" id="IPR011123">
    <property type="entry name" value="Y_Y_Y"/>
</dbReference>
<proteinExistence type="predicted"/>
<dbReference type="SUPFAM" id="SSF55874">
    <property type="entry name" value="ATPase domain of HSP90 chaperone/DNA topoisomerase II/histidine kinase"/>
    <property type="match status" value="1"/>
</dbReference>
<dbReference type="InterPro" id="IPR013783">
    <property type="entry name" value="Ig-like_fold"/>
</dbReference>
<comment type="catalytic activity">
    <reaction evidence="1">
        <text>ATP + protein L-histidine = ADP + protein N-phospho-L-histidine.</text>
        <dbReference type="EC" id="2.7.13.3"/>
    </reaction>
</comment>
<evidence type="ECO:0000256" key="4">
    <source>
        <dbReference type="SAM" id="Coils"/>
    </source>
</evidence>
<gene>
    <name evidence="7" type="ORF">SAMN05660236_2165</name>
</gene>
<dbReference type="CDD" id="cd00082">
    <property type="entry name" value="HisKA"/>
    <property type="match status" value="1"/>
</dbReference>
<dbReference type="SUPFAM" id="SSF47384">
    <property type="entry name" value="Homodimeric domain of signal transducing histidine kinase"/>
    <property type="match status" value="1"/>
</dbReference>
<dbReference type="GO" id="GO:0000155">
    <property type="term" value="F:phosphorelay sensor kinase activity"/>
    <property type="evidence" value="ECO:0007669"/>
    <property type="project" value="InterPro"/>
</dbReference>
<feature type="chain" id="PRO_5012120491" description="histidine kinase" evidence="5">
    <location>
        <begin position="19"/>
        <end position="1116"/>
    </location>
</feature>